<gene>
    <name evidence="2" type="ORF">AVDCRST_MAG14-2549</name>
</gene>
<reference evidence="2" key="1">
    <citation type="submission" date="2020-02" db="EMBL/GenBank/DDBJ databases">
        <authorList>
            <person name="Meier V. D."/>
        </authorList>
    </citation>
    <scope>NUCLEOTIDE SEQUENCE</scope>
    <source>
        <strain evidence="2">AVDCRST_MAG14</strain>
    </source>
</reference>
<organism evidence="2">
    <name type="scientific">uncultured Rubrobacteraceae bacterium</name>
    <dbReference type="NCBI Taxonomy" id="349277"/>
    <lineage>
        <taxon>Bacteria</taxon>
        <taxon>Bacillati</taxon>
        <taxon>Actinomycetota</taxon>
        <taxon>Rubrobacteria</taxon>
        <taxon>Rubrobacterales</taxon>
        <taxon>Rubrobacteraceae</taxon>
        <taxon>environmental samples</taxon>
    </lineage>
</organism>
<feature type="transmembrane region" description="Helical" evidence="1">
    <location>
        <begin position="155"/>
        <end position="178"/>
    </location>
</feature>
<evidence type="ECO:0000256" key="1">
    <source>
        <dbReference type="SAM" id="Phobius"/>
    </source>
</evidence>
<accession>A0A6J4R1Q9</accession>
<feature type="transmembrane region" description="Helical" evidence="1">
    <location>
        <begin position="20"/>
        <end position="38"/>
    </location>
</feature>
<dbReference type="EMBL" id="CADCVG010000107">
    <property type="protein sequence ID" value="CAA9461705.1"/>
    <property type="molecule type" value="Genomic_DNA"/>
</dbReference>
<keyword evidence="1" id="KW-1133">Transmembrane helix</keyword>
<dbReference type="AlphaFoldDB" id="A0A6J4R1Q9"/>
<evidence type="ECO:0000313" key="2">
    <source>
        <dbReference type="EMBL" id="CAA9461705.1"/>
    </source>
</evidence>
<name>A0A6J4R1Q9_9ACTN</name>
<protein>
    <recommendedName>
        <fullName evidence="3">Small multi-drug export protein</fullName>
    </recommendedName>
</protein>
<feature type="transmembrane region" description="Helical" evidence="1">
    <location>
        <begin position="45"/>
        <end position="68"/>
    </location>
</feature>
<keyword evidence="1" id="KW-0472">Membrane</keyword>
<feature type="transmembrane region" description="Helical" evidence="1">
    <location>
        <begin position="120"/>
        <end position="149"/>
    </location>
</feature>
<sequence length="183" mass="19268">MGARERLSPTGVLTGAPNLLLSAIYLSGLAGWRIFSLCRIRLLDLLLKLLSVGTLGAVGSLFGIPAGLTLGLTPILAGTASVLGNLGALIFVVLAGERLQRWAYGHRWLAKRRKRLERAWNRYGVLGVALLAPLITGAALGTVLALALGAPPRPLLSRMCLSVVLWSAVLTGAASLGFSMFRS</sequence>
<proteinExistence type="predicted"/>
<feature type="transmembrane region" description="Helical" evidence="1">
    <location>
        <begin position="74"/>
        <end position="99"/>
    </location>
</feature>
<evidence type="ECO:0008006" key="3">
    <source>
        <dbReference type="Google" id="ProtNLM"/>
    </source>
</evidence>
<keyword evidence="1" id="KW-0812">Transmembrane</keyword>
<dbReference type="Pfam" id="PF06695">
    <property type="entry name" value="Sm_multidrug_ex"/>
    <property type="match status" value="1"/>
</dbReference>
<dbReference type="InterPro" id="IPR009577">
    <property type="entry name" value="Sm_multidrug_ex"/>
</dbReference>